<name>A0A319CYJ9_9EURO</name>
<dbReference type="OrthoDB" id="5329176at2759"/>
<accession>A0A319CYJ9</accession>
<proteinExistence type="predicted"/>
<evidence type="ECO:0000313" key="2">
    <source>
        <dbReference type="EMBL" id="PYH87467.1"/>
    </source>
</evidence>
<feature type="non-terminal residue" evidence="2">
    <location>
        <position position="99"/>
    </location>
</feature>
<dbReference type="STRING" id="1448320.A0A319CYJ9"/>
<keyword evidence="1" id="KW-1133">Transmembrane helix</keyword>
<gene>
    <name evidence="2" type="ORF">BO71DRAFT_306856</name>
</gene>
<dbReference type="Proteomes" id="UP000247810">
    <property type="component" value="Unassembled WGS sequence"/>
</dbReference>
<reference evidence="2 3" key="1">
    <citation type="submission" date="2018-02" db="EMBL/GenBank/DDBJ databases">
        <title>The genomes of Aspergillus section Nigri reveals drivers in fungal speciation.</title>
        <authorList>
            <consortium name="DOE Joint Genome Institute"/>
            <person name="Vesth T.C."/>
            <person name="Nybo J."/>
            <person name="Theobald S."/>
            <person name="Brandl J."/>
            <person name="Frisvad J.C."/>
            <person name="Nielsen K.F."/>
            <person name="Lyhne E.K."/>
            <person name="Kogle M.E."/>
            <person name="Kuo A."/>
            <person name="Riley R."/>
            <person name="Clum A."/>
            <person name="Nolan M."/>
            <person name="Lipzen A."/>
            <person name="Salamov A."/>
            <person name="Henrissat B."/>
            <person name="Wiebenga A."/>
            <person name="De vries R.P."/>
            <person name="Grigoriev I.V."/>
            <person name="Mortensen U.H."/>
            <person name="Andersen M.R."/>
            <person name="Baker S.E."/>
        </authorList>
    </citation>
    <scope>NUCLEOTIDE SEQUENCE [LARGE SCALE GENOMIC DNA]</scope>
    <source>
        <strain evidence="2 3">CBS 707.79</strain>
    </source>
</reference>
<organism evidence="2 3">
    <name type="scientific">Aspergillus ellipticus CBS 707.79</name>
    <dbReference type="NCBI Taxonomy" id="1448320"/>
    <lineage>
        <taxon>Eukaryota</taxon>
        <taxon>Fungi</taxon>
        <taxon>Dikarya</taxon>
        <taxon>Ascomycota</taxon>
        <taxon>Pezizomycotina</taxon>
        <taxon>Eurotiomycetes</taxon>
        <taxon>Eurotiomycetidae</taxon>
        <taxon>Eurotiales</taxon>
        <taxon>Aspergillaceae</taxon>
        <taxon>Aspergillus</taxon>
        <taxon>Aspergillus subgen. Circumdati</taxon>
    </lineage>
</organism>
<evidence type="ECO:0000256" key="1">
    <source>
        <dbReference type="SAM" id="Phobius"/>
    </source>
</evidence>
<evidence type="ECO:0000313" key="3">
    <source>
        <dbReference type="Proteomes" id="UP000247810"/>
    </source>
</evidence>
<feature type="transmembrane region" description="Helical" evidence="1">
    <location>
        <begin position="30"/>
        <end position="51"/>
    </location>
</feature>
<keyword evidence="1" id="KW-0472">Membrane</keyword>
<dbReference type="EMBL" id="KZ826235">
    <property type="protein sequence ID" value="PYH87467.1"/>
    <property type="molecule type" value="Genomic_DNA"/>
</dbReference>
<keyword evidence="1" id="KW-0812">Transmembrane</keyword>
<keyword evidence="3" id="KW-1185">Reference proteome</keyword>
<dbReference type="VEuPathDB" id="FungiDB:BO71DRAFT_306856"/>
<protein>
    <submittedName>
        <fullName evidence="2">Uncharacterized protein</fullName>
    </submittedName>
</protein>
<dbReference type="AlphaFoldDB" id="A0A319CYJ9"/>
<sequence length="99" mass="10338">MPGGLHPPLSVMESWPAPNLVDPESHGPTATIVCAVFGSIALITVGVRLWARCGIQHHGGWDDILVAIALVRLSIHSPQPSLTALQLPTIGLNIAVPIG</sequence>